<dbReference type="Gene3D" id="3.40.1190.20">
    <property type="match status" value="1"/>
</dbReference>
<dbReference type="InterPro" id="IPR011611">
    <property type="entry name" value="PfkB_dom"/>
</dbReference>
<dbReference type="PIRSF" id="PIRSF000535">
    <property type="entry name" value="1PFK/6PFK/LacC"/>
    <property type="match status" value="1"/>
</dbReference>
<evidence type="ECO:0000256" key="2">
    <source>
        <dbReference type="ARBA" id="ARBA00022679"/>
    </source>
</evidence>
<proteinExistence type="inferred from homology"/>
<dbReference type="InterPro" id="IPR017583">
    <property type="entry name" value="Tagatose/fructose_Pkinase"/>
</dbReference>
<dbReference type="NCBIfam" id="TIGR03168">
    <property type="entry name" value="1-PFK"/>
    <property type="match status" value="1"/>
</dbReference>
<keyword evidence="4" id="KW-0418">Kinase</keyword>
<accession>A0ABQ2DPU9</accession>
<dbReference type="RefSeq" id="WP_188686210.1">
    <property type="nucleotide sequence ID" value="NZ_BMKX01000007.1"/>
</dbReference>
<organism evidence="8 9">
    <name type="scientific">Glutamicibacter ardleyensis</name>
    <dbReference type="NCBI Taxonomy" id="225894"/>
    <lineage>
        <taxon>Bacteria</taxon>
        <taxon>Bacillati</taxon>
        <taxon>Actinomycetota</taxon>
        <taxon>Actinomycetes</taxon>
        <taxon>Micrococcales</taxon>
        <taxon>Micrococcaceae</taxon>
        <taxon>Glutamicibacter</taxon>
    </lineage>
</organism>
<comment type="caution">
    <text evidence="8">The sequence shown here is derived from an EMBL/GenBank/DDBJ whole genome shotgun (WGS) entry which is preliminary data.</text>
</comment>
<gene>
    <name evidence="8" type="ORF">GCM10007173_26790</name>
</gene>
<evidence type="ECO:0000256" key="5">
    <source>
        <dbReference type="ARBA" id="ARBA00022840"/>
    </source>
</evidence>
<keyword evidence="3" id="KW-0547">Nucleotide-binding</keyword>
<evidence type="ECO:0000313" key="9">
    <source>
        <dbReference type="Proteomes" id="UP000606115"/>
    </source>
</evidence>
<dbReference type="CDD" id="cd01164">
    <property type="entry name" value="FruK_PfkB_like"/>
    <property type="match status" value="1"/>
</dbReference>
<evidence type="ECO:0000256" key="6">
    <source>
        <dbReference type="PIRNR" id="PIRNR000535"/>
    </source>
</evidence>
<keyword evidence="2 6" id="KW-0808">Transferase</keyword>
<dbReference type="Pfam" id="PF00294">
    <property type="entry name" value="PfkB"/>
    <property type="match status" value="1"/>
</dbReference>
<evidence type="ECO:0000256" key="3">
    <source>
        <dbReference type="ARBA" id="ARBA00022741"/>
    </source>
</evidence>
<dbReference type="SUPFAM" id="SSF53613">
    <property type="entry name" value="Ribokinase-like"/>
    <property type="match status" value="1"/>
</dbReference>
<comment type="similarity">
    <text evidence="1">Belongs to the carbohydrate kinase PfkB family.</text>
</comment>
<dbReference type="GeneID" id="303305024"/>
<dbReference type="Proteomes" id="UP000606115">
    <property type="component" value="Unassembled WGS sequence"/>
</dbReference>
<name>A0ABQ2DPU9_9MICC</name>
<sequence length="325" mass="33108">MIITLTCNPALDKTIELQEPLAHGAVQRAATSHTQAAGKGVNVSRALSVAGAKTHALLPGGTNDPLIAALRGDGLNFTSLPIDESLRTNITLTDPDGTTTKINELGPTLSAEAVSALSALVLEASAEATWLVMAGSLPPGVPADFYAQLTATLRDSLGTKCPKIAVDTSGEPLRQLYAHTAHHIPDLIKPNAEELADLVGARLSEKQLETSAQLTAETCQALLERGTGAVLATLGAHGAVLATSQGAWHGWHEPIAARSTVGAGDSSLAGFLLAAISQGSSEQCLKSAIAYGAAATSLPGSTIPSPSDLTADAVTVVSLNPRQGS</sequence>
<evidence type="ECO:0000256" key="1">
    <source>
        <dbReference type="ARBA" id="ARBA00010688"/>
    </source>
</evidence>
<evidence type="ECO:0000259" key="7">
    <source>
        <dbReference type="Pfam" id="PF00294"/>
    </source>
</evidence>
<evidence type="ECO:0000256" key="4">
    <source>
        <dbReference type="ARBA" id="ARBA00022777"/>
    </source>
</evidence>
<keyword evidence="5" id="KW-0067">ATP-binding</keyword>
<feature type="domain" description="Carbohydrate kinase PfkB" evidence="7">
    <location>
        <begin position="15"/>
        <end position="306"/>
    </location>
</feature>
<dbReference type="InterPro" id="IPR002173">
    <property type="entry name" value="Carboh/pur_kinase_PfkB_CS"/>
</dbReference>
<keyword evidence="9" id="KW-1185">Reference proteome</keyword>
<reference evidence="9" key="1">
    <citation type="journal article" date="2019" name="Int. J. Syst. Evol. Microbiol.">
        <title>The Global Catalogue of Microorganisms (GCM) 10K type strain sequencing project: providing services to taxonomists for standard genome sequencing and annotation.</title>
        <authorList>
            <consortium name="The Broad Institute Genomics Platform"/>
            <consortium name="The Broad Institute Genome Sequencing Center for Infectious Disease"/>
            <person name="Wu L."/>
            <person name="Ma J."/>
        </authorList>
    </citation>
    <scope>NUCLEOTIDE SEQUENCE [LARGE SCALE GENOMIC DNA]</scope>
    <source>
        <strain evidence="9">CGMCC 1.3685</strain>
    </source>
</reference>
<dbReference type="EMBL" id="BMKX01000007">
    <property type="protein sequence ID" value="GGJ66517.1"/>
    <property type="molecule type" value="Genomic_DNA"/>
</dbReference>
<protein>
    <submittedName>
        <fullName evidence="8">1-phosphofructokinase</fullName>
    </submittedName>
</protein>
<dbReference type="PROSITE" id="PS00584">
    <property type="entry name" value="PFKB_KINASES_2"/>
    <property type="match status" value="1"/>
</dbReference>
<evidence type="ECO:0000313" key="8">
    <source>
        <dbReference type="EMBL" id="GGJ66517.1"/>
    </source>
</evidence>
<dbReference type="PANTHER" id="PTHR46566:SF5">
    <property type="entry name" value="1-PHOSPHOFRUCTOKINASE"/>
    <property type="match status" value="1"/>
</dbReference>
<dbReference type="PANTHER" id="PTHR46566">
    <property type="entry name" value="1-PHOSPHOFRUCTOKINASE-RELATED"/>
    <property type="match status" value="1"/>
</dbReference>
<dbReference type="InterPro" id="IPR029056">
    <property type="entry name" value="Ribokinase-like"/>
</dbReference>